<name>A0ABW3QFY2_9PSEU</name>
<sequence length="123" mass="12984">MTADQLPERPDITAALAADVATALEGADVDAAQLPPPADYMERVFTWMNRAAALYESLVVALMCSPVDLERVAAAVARSPHAELIRVRATDMVKPGCVLVATPCAWLSTADPGPWPEPASSTP</sequence>
<gene>
    <name evidence="1" type="ORF">ACFQ3T_02490</name>
</gene>
<evidence type="ECO:0000313" key="1">
    <source>
        <dbReference type="EMBL" id="MFD1145989.1"/>
    </source>
</evidence>
<proteinExistence type="predicted"/>
<dbReference type="Proteomes" id="UP001597168">
    <property type="component" value="Unassembled WGS sequence"/>
</dbReference>
<protein>
    <submittedName>
        <fullName evidence="1">Uncharacterized protein</fullName>
    </submittedName>
</protein>
<reference evidence="2" key="1">
    <citation type="journal article" date="2019" name="Int. J. Syst. Evol. Microbiol.">
        <title>The Global Catalogue of Microorganisms (GCM) 10K type strain sequencing project: providing services to taxonomists for standard genome sequencing and annotation.</title>
        <authorList>
            <consortium name="The Broad Institute Genomics Platform"/>
            <consortium name="The Broad Institute Genome Sequencing Center for Infectious Disease"/>
            <person name="Wu L."/>
            <person name="Ma J."/>
        </authorList>
    </citation>
    <scope>NUCLEOTIDE SEQUENCE [LARGE SCALE GENOMIC DNA]</scope>
    <source>
        <strain evidence="2">CCUG 60214</strain>
    </source>
</reference>
<accession>A0ABW3QFY2</accession>
<organism evidence="1 2">
    <name type="scientific">Saccharothrix hoggarensis</name>
    <dbReference type="NCBI Taxonomy" id="913853"/>
    <lineage>
        <taxon>Bacteria</taxon>
        <taxon>Bacillati</taxon>
        <taxon>Actinomycetota</taxon>
        <taxon>Actinomycetes</taxon>
        <taxon>Pseudonocardiales</taxon>
        <taxon>Pseudonocardiaceae</taxon>
        <taxon>Saccharothrix</taxon>
    </lineage>
</organism>
<evidence type="ECO:0000313" key="2">
    <source>
        <dbReference type="Proteomes" id="UP001597168"/>
    </source>
</evidence>
<comment type="caution">
    <text evidence="1">The sequence shown here is derived from an EMBL/GenBank/DDBJ whole genome shotgun (WGS) entry which is preliminary data.</text>
</comment>
<dbReference type="RefSeq" id="WP_380719283.1">
    <property type="nucleotide sequence ID" value="NZ_JBHTLK010000005.1"/>
</dbReference>
<dbReference type="EMBL" id="JBHTLK010000005">
    <property type="protein sequence ID" value="MFD1145989.1"/>
    <property type="molecule type" value="Genomic_DNA"/>
</dbReference>
<keyword evidence="2" id="KW-1185">Reference proteome</keyword>